<evidence type="ECO:0000313" key="3">
    <source>
        <dbReference type="Proteomes" id="UP001497453"/>
    </source>
</evidence>
<dbReference type="PANTHER" id="PTHR12126">
    <property type="entry name" value="NADH-UBIQUINONE OXIDOREDUCTASE 39 KDA SUBUNIT-RELATED"/>
    <property type="match status" value="1"/>
</dbReference>
<dbReference type="PANTHER" id="PTHR12126:SF11">
    <property type="entry name" value="NADH DEHYDROGENASE [UBIQUINONE] 1 ALPHA SUBCOMPLEX SUBUNIT 9, MITOCHONDRIAL"/>
    <property type="match status" value="1"/>
</dbReference>
<dbReference type="Proteomes" id="UP001497453">
    <property type="component" value="Chromosome 3"/>
</dbReference>
<keyword evidence="3" id="KW-1185">Reference proteome</keyword>
<dbReference type="CDD" id="cd05271">
    <property type="entry name" value="NDUFA9_like_SDR_a"/>
    <property type="match status" value="1"/>
</dbReference>
<name>A0ABP1DAV5_9APHY</name>
<dbReference type="Gene3D" id="3.40.50.720">
    <property type="entry name" value="NAD(P)-binding Rossmann-like Domain"/>
    <property type="match status" value="1"/>
</dbReference>
<dbReference type="InterPro" id="IPR036291">
    <property type="entry name" value="NAD(P)-bd_dom_sf"/>
</dbReference>
<proteinExistence type="predicted"/>
<dbReference type="InterPro" id="IPR001509">
    <property type="entry name" value="Epimerase_deHydtase"/>
</dbReference>
<evidence type="ECO:0000259" key="1">
    <source>
        <dbReference type="Pfam" id="PF01370"/>
    </source>
</evidence>
<dbReference type="SUPFAM" id="SSF51735">
    <property type="entry name" value="NAD(P)-binding Rossmann-fold domains"/>
    <property type="match status" value="1"/>
</dbReference>
<organism evidence="2 3">
    <name type="scientific">Somion occarium</name>
    <dbReference type="NCBI Taxonomy" id="3059160"/>
    <lineage>
        <taxon>Eukaryota</taxon>
        <taxon>Fungi</taxon>
        <taxon>Dikarya</taxon>
        <taxon>Basidiomycota</taxon>
        <taxon>Agaricomycotina</taxon>
        <taxon>Agaricomycetes</taxon>
        <taxon>Polyporales</taxon>
        <taxon>Cerrenaceae</taxon>
        <taxon>Somion</taxon>
    </lineage>
</organism>
<evidence type="ECO:0000313" key="2">
    <source>
        <dbReference type="EMBL" id="CAL1704114.1"/>
    </source>
</evidence>
<gene>
    <name evidence="2" type="ORF">GFSPODELE1_LOCUS4861</name>
</gene>
<dbReference type="InterPro" id="IPR051207">
    <property type="entry name" value="ComplexI_NDUFA9_subunit"/>
</dbReference>
<feature type="domain" description="NAD-dependent epimerase/dehydratase" evidence="1">
    <location>
        <begin position="6"/>
        <end position="208"/>
    </location>
</feature>
<protein>
    <recommendedName>
        <fullName evidence="1">NAD-dependent epimerase/dehydratase domain-containing protein</fullName>
    </recommendedName>
</protein>
<dbReference type="EMBL" id="OZ037946">
    <property type="protein sequence ID" value="CAL1704114.1"/>
    <property type="molecule type" value="Genomic_DNA"/>
</dbReference>
<reference evidence="3" key="1">
    <citation type="submission" date="2024-04" db="EMBL/GenBank/DDBJ databases">
        <authorList>
            <person name="Shaw F."/>
            <person name="Minotto A."/>
        </authorList>
    </citation>
    <scope>NUCLEOTIDE SEQUENCE [LARGE SCALE GENOMIC DNA]</scope>
</reference>
<sequence>MSQKVVVCGAGFLGSNIARAIVGANAARNRRVVQLSSRHPEKVHQSALQSLPHEQQARLLPPVSVDITQPDTLTPALQDASVVVSLVGILHGTEADFDRIQWKGAQNVARAAQSVGAKLIHFSAIGANPKSRLPYERTKGLGELAVLEACPSATVIRPSLVFGPGDDFFNRFARLSRVLPFMPVFGGGKTLFQPVYVDDIAQAVEIISRGDEAIRKLVDGKIIEAGGPDVITYRQVMELVLKYSKRWRPIISVPYAVGELQGFILEKLPPNLFTLTRDQVEQLKHDNIINPNPGPNSVAFQGLLQTYASRRLASVHEYLLSRS</sequence>
<dbReference type="Pfam" id="PF01370">
    <property type="entry name" value="Epimerase"/>
    <property type="match status" value="1"/>
</dbReference>
<accession>A0ABP1DAV5</accession>